<dbReference type="InterPro" id="IPR041049">
    <property type="entry name" value="DUF5615"/>
</dbReference>
<evidence type="ECO:0000313" key="3">
    <source>
        <dbReference type="Proteomes" id="UP000214566"/>
    </source>
</evidence>
<proteinExistence type="predicted"/>
<accession>A0A238D995</accession>
<dbReference type="AlphaFoldDB" id="A0A238D995"/>
<name>A0A238D995_THIDL</name>
<reference evidence="2 3" key="1">
    <citation type="submission" date="2016-06" db="EMBL/GenBank/DDBJ databases">
        <authorList>
            <person name="Kjaerup R.B."/>
            <person name="Dalgaard T.S."/>
            <person name="Juul-Madsen H.R."/>
        </authorList>
    </citation>
    <scope>NUCLEOTIDE SEQUENCE [LARGE SCALE GENOMIC DNA]</scope>
    <source>
        <strain evidence="2 3">DSM 16361</strain>
    </source>
</reference>
<dbReference type="OrthoDB" id="8778352at2"/>
<dbReference type="Pfam" id="PF18480">
    <property type="entry name" value="DUF5615"/>
    <property type="match status" value="1"/>
</dbReference>
<gene>
    <name evidence="2" type="ORF">THIARS_90036</name>
</gene>
<dbReference type="EMBL" id="FLMQ01000058">
    <property type="protein sequence ID" value="SBP89886.1"/>
    <property type="molecule type" value="Genomic_DNA"/>
</dbReference>
<dbReference type="Proteomes" id="UP000214566">
    <property type="component" value="Unassembled WGS sequence"/>
</dbReference>
<dbReference type="RefSeq" id="WP_094161863.1">
    <property type="nucleotide sequence ID" value="NZ_LT592171.1"/>
</dbReference>
<evidence type="ECO:0000259" key="1">
    <source>
        <dbReference type="Pfam" id="PF18480"/>
    </source>
</evidence>
<protein>
    <recommendedName>
        <fullName evidence="1">DUF5615 domain-containing protein</fullName>
    </recommendedName>
</protein>
<feature type="domain" description="DUF5615" evidence="1">
    <location>
        <begin position="4"/>
        <end position="62"/>
    </location>
</feature>
<sequence length="140" mass="15302">MTFRFLIDECLTPELVQMAVDAGHVESTCVRDRGLAGTKDWALIERVVAGDFTLVTHNSVDFRGGGPGKLGGEHARQPIHAGLVCLNSVHTLDLQRQLDLFQIALNELAAMDDLVNQALEVFEREDGSIEVSIYDIPDAA</sequence>
<organism evidence="2 3">
    <name type="scientific">Thiomonas delicata</name>
    <name type="common">Thiomonas cuprina</name>
    <dbReference type="NCBI Taxonomy" id="364030"/>
    <lineage>
        <taxon>Bacteria</taxon>
        <taxon>Pseudomonadati</taxon>
        <taxon>Pseudomonadota</taxon>
        <taxon>Betaproteobacteria</taxon>
        <taxon>Burkholderiales</taxon>
        <taxon>Thiomonas</taxon>
    </lineage>
</organism>
<keyword evidence="3" id="KW-1185">Reference proteome</keyword>
<evidence type="ECO:0000313" key="2">
    <source>
        <dbReference type="EMBL" id="SBP89886.1"/>
    </source>
</evidence>